<name>A0AA39NFW6_ARMTA</name>
<dbReference type="Proteomes" id="UP001175211">
    <property type="component" value="Unassembled WGS sequence"/>
</dbReference>
<dbReference type="AlphaFoldDB" id="A0AA39NFW6"/>
<dbReference type="Gene3D" id="3.80.10.10">
    <property type="entry name" value="Ribonuclease Inhibitor"/>
    <property type="match status" value="1"/>
</dbReference>
<dbReference type="InterPro" id="IPR032675">
    <property type="entry name" value="LRR_dom_sf"/>
</dbReference>
<evidence type="ECO:0000313" key="1">
    <source>
        <dbReference type="EMBL" id="KAK0464883.1"/>
    </source>
</evidence>
<comment type="caution">
    <text evidence="1">The sequence shown here is derived from an EMBL/GenBank/DDBJ whole genome shotgun (WGS) entry which is preliminary data.</text>
</comment>
<keyword evidence="2" id="KW-1185">Reference proteome</keyword>
<dbReference type="EMBL" id="JAUEPS010000005">
    <property type="protein sequence ID" value="KAK0464883.1"/>
    <property type="molecule type" value="Genomic_DNA"/>
</dbReference>
<organism evidence="1 2">
    <name type="scientific">Armillaria tabescens</name>
    <name type="common">Ringless honey mushroom</name>
    <name type="synonym">Agaricus tabescens</name>
    <dbReference type="NCBI Taxonomy" id="1929756"/>
    <lineage>
        <taxon>Eukaryota</taxon>
        <taxon>Fungi</taxon>
        <taxon>Dikarya</taxon>
        <taxon>Basidiomycota</taxon>
        <taxon>Agaricomycotina</taxon>
        <taxon>Agaricomycetes</taxon>
        <taxon>Agaricomycetidae</taxon>
        <taxon>Agaricales</taxon>
        <taxon>Marasmiineae</taxon>
        <taxon>Physalacriaceae</taxon>
        <taxon>Desarmillaria</taxon>
    </lineage>
</organism>
<dbReference type="RefSeq" id="XP_060335931.1">
    <property type="nucleotide sequence ID" value="XM_060480594.1"/>
</dbReference>
<proteinExistence type="predicted"/>
<evidence type="ECO:0000313" key="2">
    <source>
        <dbReference type="Proteomes" id="UP001175211"/>
    </source>
</evidence>
<dbReference type="GeneID" id="85364142"/>
<reference evidence="1" key="1">
    <citation type="submission" date="2023-06" db="EMBL/GenBank/DDBJ databases">
        <authorList>
            <consortium name="Lawrence Berkeley National Laboratory"/>
            <person name="Ahrendt S."/>
            <person name="Sahu N."/>
            <person name="Indic B."/>
            <person name="Wong-Bajracharya J."/>
            <person name="Merenyi Z."/>
            <person name="Ke H.-M."/>
            <person name="Monk M."/>
            <person name="Kocsube S."/>
            <person name="Drula E."/>
            <person name="Lipzen A."/>
            <person name="Balint B."/>
            <person name="Henrissat B."/>
            <person name="Andreopoulos B."/>
            <person name="Martin F.M."/>
            <person name="Harder C.B."/>
            <person name="Rigling D."/>
            <person name="Ford K.L."/>
            <person name="Foster G.D."/>
            <person name="Pangilinan J."/>
            <person name="Papanicolaou A."/>
            <person name="Barry K."/>
            <person name="LaButti K."/>
            <person name="Viragh M."/>
            <person name="Koriabine M."/>
            <person name="Yan M."/>
            <person name="Riley R."/>
            <person name="Champramary S."/>
            <person name="Plett K.L."/>
            <person name="Tsai I.J."/>
            <person name="Slot J."/>
            <person name="Sipos G."/>
            <person name="Plett J."/>
            <person name="Nagy L.G."/>
            <person name="Grigoriev I.V."/>
        </authorList>
    </citation>
    <scope>NUCLEOTIDE SEQUENCE</scope>
    <source>
        <strain evidence="1">CCBAS 213</strain>
    </source>
</reference>
<dbReference type="SUPFAM" id="SSF52047">
    <property type="entry name" value="RNI-like"/>
    <property type="match status" value="1"/>
</dbReference>
<evidence type="ECO:0008006" key="3">
    <source>
        <dbReference type="Google" id="ProtNLM"/>
    </source>
</evidence>
<gene>
    <name evidence="1" type="ORF">EV420DRAFT_1759648</name>
</gene>
<accession>A0AA39NFW6</accession>
<protein>
    <recommendedName>
        <fullName evidence="3">F-box domain-containing protein</fullName>
    </recommendedName>
</protein>
<sequence>MTFSQQSGLRVAELTSVHLWRTRTLSLSISDTQGAEIFSASYRPMSAPYLVSLSVYVKGWSQSAPPLLDSIYSVGSTGNGGLSSDTTSISSLTRLELTSLQPGHEDMRNIFICSPSLETLILPHFGHGWRGSQEKNLPIISAPRSLRSLAVHIAYTHRVEFLLAEESTDCSCVLGSLRFPNLKYLEVLGDDSSHDLSLGSHFKDLPRLQTLRLQQCSVSPIDDDFFHSLKLLDRLELVDVEWPTKSSRETSLPFHRLSSLLISDMPSWDYELTQWARLARLAVQDYGCTQFSIEVTAQLYDRMSQLFGPQDEHIHVQVKDHVTGLLYPLPTEIFDEEDYYDSDPSDFDTFDYDYDRDFDSDGFEYAFDSQMYLRDFDL</sequence>